<dbReference type="RefSeq" id="WP_216823335.1">
    <property type="nucleotide sequence ID" value="NZ_KZ305001.1"/>
</dbReference>
<keyword evidence="3" id="KW-1185">Reference proteome</keyword>
<protein>
    <submittedName>
        <fullName evidence="2">Uncharacterized protein</fullName>
    </submittedName>
</protein>
<sequence>MTDDKTPAPSDPGHEASDAAPSASRPAPGPDSPPETDLGQAARAFWAALMRALGRGGRGIGRAAAGGLDRGGR</sequence>
<comment type="caution">
    <text evidence="2">The sequence shown here is derived from an EMBL/GenBank/DDBJ whole genome shotgun (WGS) entry which is preliminary data.</text>
</comment>
<feature type="compositionally biased region" description="Basic and acidic residues" evidence="1">
    <location>
        <begin position="1"/>
        <end position="17"/>
    </location>
</feature>
<evidence type="ECO:0000313" key="2">
    <source>
        <dbReference type="EMBL" id="PHP26108.1"/>
    </source>
</evidence>
<feature type="non-terminal residue" evidence="2">
    <location>
        <position position="73"/>
    </location>
</feature>
<accession>A0A2G1MBM4</accession>
<name>A0A2G1MBM4_9RHOB</name>
<dbReference type="EMBL" id="NQWH01000070">
    <property type="protein sequence ID" value="PHP26108.1"/>
    <property type="molecule type" value="Genomic_DNA"/>
</dbReference>
<gene>
    <name evidence="2" type="ORF">CJ301_18200</name>
</gene>
<dbReference type="AlphaFoldDB" id="A0A2G1MBM4"/>
<dbReference type="Proteomes" id="UP000221860">
    <property type="component" value="Unassembled WGS sequence"/>
</dbReference>
<feature type="region of interest" description="Disordered" evidence="1">
    <location>
        <begin position="1"/>
        <end position="41"/>
    </location>
</feature>
<reference evidence="2 3" key="1">
    <citation type="submission" date="2017-08" db="EMBL/GenBank/DDBJ databases">
        <title>Draft Genome Sequence of Loktanella cinnabarina Strain XM1, Isolated from Coastal Surface Water.</title>
        <authorList>
            <person name="Ma R."/>
            <person name="Wang J."/>
            <person name="Wang Q."/>
            <person name="Ma Z."/>
            <person name="Li J."/>
            <person name="Chen L."/>
        </authorList>
    </citation>
    <scope>NUCLEOTIDE SEQUENCE [LARGE SCALE GENOMIC DNA]</scope>
    <source>
        <strain evidence="2 3">XM1</strain>
    </source>
</reference>
<organism evidence="2 3">
    <name type="scientific">Limimaricola cinnabarinus</name>
    <dbReference type="NCBI Taxonomy" id="1125964"/>
    <lineage>
        <taxon>Bacteria</taxon>
        <taxon>Pseudomonadati</taxon>
        <taxon>Pseudomonadota</taxon>
        <taxon>Alphaproteobacteria</taxon>
        <taxon>Rhodobacterales</taxon>
        <taxon>Paracoccaceae</taxon>
        <taxon>Limimaricola</taxon>
    </lineage>
</organism>
<proteinExistence type="predicted"/>
<evidence type="ECO:0000256" key="1">
    <source>
        <dbReference type="SAM" id="MobiDB-lite"/>
    </source>
</evidence>
<evidence type="ECO:0000313" key="3">
    <source>
        <dbReference type="Proteomes" id="UP000221860"/>
    </source>
</evidence>